<dbReference type="GO" id="GO:0015833">
    <property type="term" value="P:peptide transport"/>
    <property type="evidence" value="ECO:0007669"/>
    <property type="project" value="TreeGrafter"/>
</dbReference>
<dbReference type="CDD" id="cd08513">
    <property type="entry name" value="PBP2_thermophilic_Hb8_like"/>
    <property type="match status" value="1"/>
</dbReference>
<keyword evidence="3" id="KW-0813">Transport</keyword>
<dbReference type="Pfam" id="PF00496">
    <property type="entry name" value="SBP_bac_5"/>
    <property type="match status" value="1"/>
</dbReference>
<evidence type="ECO:0000256" key="5">
    <source>
        <dbReference type="SAM" id="SignalP"/>
    </source>
</evidence>
<dbReference type="GO" id="GO:1904680">
    <property type="term" value="F:peptide transmembrane transporter activity"/>
    <property type="evidence" value="ECO:0007669"/>
    <property type="project" value="TreeGrafter"/>
</dbReference>
<feature type="signal peptide" evidence="5">
    <location>
        <begin position="1"/>
        <end position="21"/>
    </location>
</feature>
<evidence type="ECO:0000313" key="8">
    <source>
        <dbReference type="Proteomes" id="UP000192660"/>
    </source>
</evidence>
<dbReference type="InterPro" id="IPR030678">
    <property type="entry name" value="Peptide/Ni-bd"/>
</dbReference>
<evidence type="ECO:0000259" key="6">
    <source>
        <dbReference type="Pfam" id="PF00496"/>
    </source>
</evidence>
<comment type="similarity">
    <text evidence="2">Belongs to the bacterial solute-binding protein 5 family.</text>
</comment>
<reference evidence="8" key="1">
    <citation type="submission" date="2017-04" db="EMBL/GenBank/DDBJ databases">
        <authorList>
            <person name="Varghese N."/>
            <person name="Submissions S."/>
        </authorList>
    </citation>
    <scope>NUCLEOTIDE SEQUENCE [LARGE SCALE GENOMIC DNA]</scope>
    <source>
        <strain evidence="8">DSM 9293</strain>
    </source>
</reference>
<gene>
    <name evidence="7" type="ORF">SAMN00768000_2856</name>
</gene>
<dbReference type="PANTHER" id="PTHR30290:SF10">
    <property type="entry name" value="PERIPLASMIC OLIGOPEPTIDE-BINDING PROTEIN-RELATED"/>
    <property type="match status" value="1"/>
</dbReference>
<dbReference type="EMBL" id="FWWY01000001">
    <property type="protein sequence ID" value="SMC06500.1"/>
    <property type="molecule type" value="Genomic_DNA"/>
</dbReference>
<sequence length="578" mass="63712">MKRRSLTLLASAVAGSSLLLAGCGTSGASSASAIKSPVGNVALVALPAQVSPNWFFPVESSTAFSVYNSQMNSLMYVPLLHISKTDGIDYARSLASNVSWNSNGTVYTITLNKKWHWSNGTPVTSQDVVWTAQLLLATSSNSSSLPWGYGGAGIGGLPTRWQSVTADGPYKVIVTLNKPSNPQWFLHNGLGQIVPAPKAVWDIHKNMDNELKFIQSVANDPGSKYFDVVDGAFKFDAAASKTNNQYWTFVPNPNYDGHKASIQKLVYVYESSNSAEFGALKQNKINVGYLPFSLYDSRNQLVDDRFSTAYPFGFNYLVLNFSDKAPGNFGQIIRHRYVRQALEMGINQQGMINSFYHGHGVTEFSPIPAKPVTQFYDSNLTNPAPYNPAAGKKLLEDHGWKLVNGVMTKGNLKLAFTLDYVSGVSAVENQVQLMKQDWAQEGIQVNLESQPFNTLIADTNQANANKWQVVWWGGGWTYEPDYYPTGGGLFATGSSANYGAYQSTTMNNLIQATYEPGTSSQIRTRMDAYLAYAAKQLPVLWMPWTATFNETANYIHGVNSTYNPITNTQYPNYWTINH</sequence>
<dbReference type="PANTHER" id="PTHR30290">
    <property type="entry name" value="PERIPLASMIC BINDING COMPONENT OF ABC TRANSPORTER"/>
    <property type="match status" value="1"/>
</dbReference>
<dbReference type="InterPro" id="IPR000914">
    <property type="entry name" value="SBP_5_dom"/>
</dbReference>
<proteinExistence type="inferred from homology"/>
<dbReference type="GO" id="GO:0030313">
    <property type="term" value="C:cell envelope"/>
    <property type="evidence" value="ECO:0007669"/>
    <property type="project" value="UniProtKB-SubCell"/>
</dbReference>
<dbReference type="Gene3D" id="3.10.105.10">
    <property type="entry name" value="Dipeptide-binding Protein, Domain 3"/>
    <property type="match status" value="1"/>
</dbReference>
<feature type="domain" description="Solute-binding protein family 5" evidence="6">
    <location>
        <begin position="93"/>
        <end position="483"/>
    </location>
</feature>
<evidence type="ECO:0000256" key="1">
    <source>
        <dbReference type="ARBA" id="ARBA00004196"/>
    </source>
</evidence>
<comment type="subcellular location">
    <subcellularLocation>
        <location evidence="1">Cell envelope</location>
    </subcellularLocation>
</comment>
<name>A0A1W1WKH3_SULTA</name>
<dbReference type="SUPFAM" id="SSF53850">
    <property type="entry name" value="Periplasmic binding protein-like II"/>
    <property type="match status" value="1"/>
</dbReference>
<feature type="chain" id="PRO_5039560617" evidence="5">
    <location>
        <begin position="22"/>
        <end position="578"/>
    </location>
</feature>
<organism evidence="7 8">
    <name type="scientific">Sulfobacillus thermosulfidooxidans (strain DSM 9293 / VKM B-1269 / AT-1)</name>
    <dbReference type="NCBI Taxonomy" id="929705"/>
    <lineage>
        <taxon>Bacteria</taxon>
        <taxon>Bacillati</taxon>
        <taxon>Bacillota</taxon>
        <taxon>Clostridia</taxon>
        <taxon>Eubacteriales</taxon>
        <taxon>Clostridiales Family XVII. Incertae Sedis</taxon>
        <taxon>Sulfobacillus</taxon>
    </lineage>
</organism>
<dbReference type="AlphaFoldDB" id="A0A1W1WKH3"/>
<evidence type="ECO:0000256" key="3">
    <source>
        <dbReference type="ARBA" id="ARBA00022448"/>
    </source>
</evidence>
<dbReference type="OrthoDB" id="9772924at2"/>
<evidence type="ECO:0000256" key="2">
    <source>
        <dbReference type="ARBA" id="ARBA00005695"/>
    </source>
</evidence>
<dbReference type="GO" id="GO:0043190">
    <property type="term" value="C:ATP-binding cassette (ABC) transporter complex"/>
    <property type="evidence" value="ECO:0007669"/>
    <property type="project" value="InterPro"/>
</dbReference>
<protein>
    <submittedName>
        <fullName evidence="7">Peptide/nickel transport system substrate-binding protein</fullName>
    </submittedName>
</protein>
<dbReference type="PROSITE" id="PS51257">
    <property type="entry name" value="PROKAR_LIPOPROTEIN"/>
    <property type="match status" value="1"/>
</dbReference>
<dbReference type="GO" id="GO:0042597">
    <property type="term" value="C:periplasmic space"/>
    <property type="evidence" value="ECO:0007669"/>
    <property type="project" value="UniProtKB-ARBA"/>
</dbReference>
<dbReference type="InterPro" id="IPR039424">
    <property type="entry name" value="SBP_5"/>
</dbReference>
<dbReference type="Gene3D" id="3.40.190.10">
    <property type="entry name" value="Periplasmic binding protein-like II"/>
    <property type="match status" value="1"/>
</dbReference>
<evidence type="ECO:0000313" key="7">
    <source>
        <dbReference type="EMBL" id="SMC06500.1"/>
    </source>
</evidence>
<keyword evidence="4 5" id="KW-0732">Signal</keyword>
<dbReference type="Proteomes" id="UP000192660">
    <property type="component" value="Unassembled WGS sequence"/>
</dbReference>
<dbReference type="RefSeq" id="WP_020373111.1">
    <property type="nucleotide sequence ID" value="NZ_FWWY01000001.1"/>
</dbReference>
<keyword evidence="8" id="KW-1185">Reference proteome</keyword>
<dbReference type="STRING" id="28034.BFX07_13355"/>
<accession>A0A1W1WKH3</accession>
<dbReference type="PIRSF" id="PIRSF002741">
    <property type="entry name" value="MppA"/>
    <property type="match status" value="1"/>
</dbReference>
<evidence type="ECO:0000256" key="4">
    <source>
        <dbReference type="ARBA" id="ARBA00022729"/>
    </source>
</evidence>